<proteinExistence type="predicted"/>
<evidence type="ECO:0000313" key="2">
    <source>
        <dbReference type="Proteomes" id="UP000050741"/>
    </source>
</evidence>
<dbReference type="Proteomes" id="UP000050741">
    <property type="component" value="Unassembled WGS sequence"/>
</dbReference>
<name>A0A183CT41_GLOPA</name>
<reference evidence="2" key="1">
    <citation type="submission" date="2013-12" db="EMBL/GenBank/DDBJ databases">
        <authorList>
            <person name="Aslett M."/>
        </authorList>
    </citation>
    <scope>NUCLEOTIDE SEQUENCE [LARGE SCALE GENOMIC DNA]</scope>
    <source>
        <strain evidence="2">Lindley</strain>
    </source>
</reference>
<organism evidence="2 3">
    <name type="scientific">Globodera pallida</name>
    <name type="common">Potato cyst nematode worm</name>
    <name type="synonym">Heterodera pallida</name>
    <dbReference type="NCBI Taxonomy" id="36090"/>
    <lineage>
        <taxon>Eukaryota</taxon>
        <taxon>Metazoa</taxon>
        <taxon>Ecdysozoa</taxon>
        <taxon>Nematoda</taxon>
        <taxon>Chromadorea</taxon>
        <taxon>Rhabditida</taxon>
        <taxon>Tylenchina</taxon>
        <taxon>Tylenchomorpha</taxon>
        <taxon>Tylenchoidea</taxon>
        <taxon>Heteroderidae</taxon>
        <taxon>Heteroderinae</taxon>
        <taxon>Globodera</taxon>
    </lineage>
</organism>
<dbReference type="WBParaSite" id="GPLIN_001604900">
    <property type="protein sequence ID" value="GPLIN_001604900"/>
    <property type="gene ID" value="GPLIN_001604900"/>
</dbReference>
<protein>
    <submittedName>
        <fullName evidence="3">Uncharacterized protein</fullName>
    </submittedName>
</protein>
<dbReference type="AlphaFoldDB" id="A0A183CT41"/>
<sequence length="82" mass="8985">AEKNSTIIFPFPIDLLSSLLHPQQLQQKPQPPALAQPLQQYAQPQSSASIAQQQNCPGSFSGPFSSTAVVDTQFKHQKARQL</sequence>
<keyword evidence="2" id="KW-1185">Reference proteome</keyword>
<evidence type="ECO:0000256" key="1">
    <source>
        <dbReference type="SAM" id="MobiDB-lite"/>
    </source>
</evidence>
<accession>A0A183CT41</accession>
<reference evidence="2" key="2">
    <citation type="submission" date="2014-05" db="EMBL/GenBank/DDBJ databases">
        <title>The genome and life-stage specific transcriptomes of Globodera pallida elucidate key aspects of plant parasitism by a cyst nematode.</title>
        <authorList>
            <person name="Cotton J.A."/>
            <person name="Lilley C.J."/>
            <person name="Jones L.M."/>
            <person name="Kikuchi T."/>
            <person name="Reid A.J."/>
            <person name="Thorpe P."/>
            <person name="Tsai I.J."/>
            <person name="Beasley H."/>
            <person name="Blok V."/>
            <person name="Cock P.J.A."/>
            <person name="Van den Akker S.E."/>
            <person name="Holroyd N."/>
            <person name="Hunt M."/>
            <person name="Mantelin S."/>
            <person name="Naghra H."/>
            <person name="Pain A."/>
            <person name="Palomares-Rius J.E."/>
            <person name="Zarowiecki M."/>
            <person name="Berriman M."/>
            <person name="Jones J.T."/>
            <person name="Urwin P.E."/>
        </authorList>
    </citation>
    <scope>NUCLEOTIDE SEQUENCE [LARGE SCALE GENOMIC DNA]</scope>
    <source>
        <strain evidence="2">Lindley</strain>
    </source>
</reference>
<reference evidence="3" key="3">
    <citation type="submission" date="2016-06" db="UniProtKB">
        <authorList>
            <consortium name="WormBaseParasite"/>
        </authorList>
    </citation>
    <scope>IDENTIFICATION</scope>
</reference>
<feature type="region of interest" description="Disordered" evidence="1">
    <location>
        <begin position="23"/>
        <end position="62"/>
    </location>
</feature>
<feature type="compositionally biased region" description="Low complexity" evidence="1">
    <location>
        <begin position="35"/>
        <end position="54"/>
    </location>
</feature>
<evidence type="ECO:0000313" key="3">
    <source>
        <dbReference type="WBParaSite" id="GPLIN_001604900"/>
    </source>
</evidence>